<dbReference type="STRING" id="1150625.Q75_11250"/>
<dbReference type="PANTHER" id="PTHR37306:SF1">
    <property type="entry name" value="COLICIN V PRODUCTION PROTEIN"/>
    <property type="match status" value="1"/>
</dbReference>
<name>A0A147K6R1_9BACI</name>
<evidence type="ECO:0000313" key="6">
    <source>
        <dbReference type="EMBL" id="KUP05754.1"/>
    </source>
</evidence>
<sequence length="186" mass="20865">MLDLALLVLLGIGFLIGVRRGLILQLIHMTGFIVAFVTAYIYYDDIAPKLVLWVPFPQLDEANSLNMLVEAANLDAAYYNAIAFAAIFFAVKILMQLIGSMLDFLAQFPLLKQFNSLLGGFLGFVEVYIIAFIALFIMALLPIEYIQTLLEQSVLGEMMVKHTPILSGTLEEWWIQTTPVENETQI</sequence>
<evidence type="ECO:0000256" key="2">
    <source>
        <dbReference type="ARBA" id="ARBA00022692"/>
    </source>
</evidence>
<evidence type="ECO:0000313" key="7">
    <source>
        <dbReference type="Proteomes" id="UP000074108"/>
    </source>
</evidence>
<evidence type="ECO:0000256" key="4">
    <source>
        <dbReference type="ARBA" id="ARBA00023136"/>
    </source>
</evidence>
<dbReference type="InterPro" id="IPR003825">
    <property type="entry name" value="Colicin-V_CvpA"/>
</dbReference>
<evidence type="ECO:0000256" key="5">
    <source>
        <dbReference type="SAM" id="Phobius"/>
    </source>
</evidence>
<dbReference type="PATRIC" id="fig|1150625.3.peg.2391"/>
<dbReference type="Proteomes" id="UP000074108">
    <property type="component" value="Unassembled WGS sequence"/>
</dbReference>
<dbReference type="OrthoDB" id="1809613at2"/>
<dbReference type="AlphaFoldDB" id="A0A147K6R1"/>
<organism evidence="6 7">
    <name type="scientific">Bacillus coahuilensis p1.1.43</name>
    <dbReference type="NCBI Taxonomy" id="1150625"/>
    <lineage>
        <taxon>Bacteria</taxon>
        <taxon>Bacillati</taxon>
        <taxon>Bacillota</taxon>
        <taxon>Bacilli</taxon>
        <taxon>Bacillales</taxon>
        <taxon>Bacillaceae</taxon>
        <taxon>Bacillus</taxon>
    </lineage>
</organism>
<feature type="transmembrane region" description="Helical" evidence="5">
    <location>
        <begin position="118"/>
        <end position="141"/>
    </location>
</feature>
<dbReference type="RefSeq" id="WP_059351405.1">
    <property type="nucleotide sequence ID" value="NZ_LDYG01000033.1"/>
</dbReference>
<feature type="transmembrane region" description="Helical" evidence="5">
    <location>
        <begin position="77"/>
        <end position="98"/>
    </location>
</feature>
<keyword evidence="3 5" id="KW-1133">Transmembrane helix</keyword>
<gene>
    <name evidence="6" type="ORF">Q75_11250</name>
</gene>
<dbReference type="GO" id="GO:0009403">
    <property type="term" value="P:toxin biosynthetic process"/>
    <property type="evidence" value="ECO:0007669"/>
    <property type="project" value="InterPro"/>
</dbReference>
<comment type="caution">
    <text evidence="6">The sequence shown here is derived from an EMBL/GenBank/DDBJ whole genome shotgun (WGS) entry which is preliminary data.</text>
</comment>
<reference evidence="6 7" key="1">
    <citation type="journal article" date="2016" name="Front. Microbiol.">
        <title>Microevolution Analysis of Bacillus coahuilensis Unveils Differences in Phosphorus Acquisition Strategies and Their Regulation.</title>
        <authorList>
            <person name="Gomez-Lunar Z."/>
            <person name="Hernandez-Gonzalez I."/>
            <person name="Rodriguez-Torres M.D."/>
            <person name="Souza V."/>
            <person name="Olmedo-Alvarez G."/>
        </authorList>
    </citation>
    <scope>NUCLEOTIDE SEQUENCE [LARGE SCALE GENOMIC DNA]</scope>
    <source>
        <strain evidence="7">p1.1.43</strain>
    </source>
</reference>
<accession>A0A147K6R1</accession>
<keyword evidence="4 5" id="KW-0472">Membrane</keyword>
<protein>
    <submittedName>
        <fullName evidence="6">Membrane protein</fullName>
    </submittedName>
</protein>
<keyword evidence="2 5" id="KW-0812">Transmembrane</keyword>
<dbReference type="GO" id="GO:0016020">
    <property type="term" value="C:membrane"/>
    <property type="evidence" value="ECO:0007669"/>
    <property type="project" value="UniProtKB-SubCell"/>
</dbReference>
<dbReference type="PANTHER" id="PTHR37306">
    <property type="entry name" value="COLICIN V PRODUCTION PROTEIN"/>
    <property type="match status" value="1"/>
</dbReference>
<evidence type="ECO:0000256" key="3">
    <source>
        <dbReference type="ARBA" id="ARBA00022989"/>
    </source>
</evidence>
<dbReference type="Pfam" id="PF02674">
    <property type="entry name" value="Colicin_V"/>
    <property type="match status" value="1"/>
</dbReference>
<keyword evidence="7" id="KW-1185">Reference proteome</keyword>
<proteinExistence type="predicted"/>
<evidence type="ECO:0000256" key="1">
    <source>
        <dbReference type="ARBA" id="ARBA00004141"/>
    </source>
</evidence>
<comment type="subcellular location">
    <subcellularLocation>
        <location evidence="1">Membrane</location>
        <topology evidence="1">Multi-pass membrane protein</topology>
    </subcellularLocation>
</comment>
<dbReference type="EMBL" id="LDYG01000033">
    <property type="protein sequence ID" value="KUP05754.1"/>
    <property type="molecule type" value="Genomic_DNA"/>
</dbReference>